<keyword evidence="5 7" id="KW-0175">Coiled coil</keyword>
<feature type="compositionally biased region" description="Basic and acidic residues" evidence="8">
    <location>
        <begin position="47"/>
        <end position="74"/>
    </location>
</feature>
<evidence type="ECO:0000256" key="7">
    <source>
        <dbReference type="SAM" id="Coils"/>
    </source>
</evidence>
<sequence>MAHWISSKLKVAENLLHQIDQQAADSLRKSEKQRSDNIDPENIAKTNENKPLKDQFKKKNLETNDIIQKAKSDRSSSSISLDKNNSFGSNSNYKIHKEAVTPVDSSPKSSPNALTDNDWTELLSAPSPNATAVGTTSINGVGSARGGRNDGRKQRSLGSGSNLPAMDGKRSQKPQKVVKSVKGSNIHSENEADSRRFDRRASNVDYTVPVTSNVELKIDGEGLGRGDRHQQHENVKSLYGNKDEQNEVKNEGLEVVKGVEKSSVYSRSGDKSLGIAPGSSTLNKEVDIKNKLDDNPRNNPAKAMVDRPKVDSRSSSSLKMSSSSPSNAESDSETDSTSSSDSESEREKEERRRRRQQILAEKAAAKAMEAIKERENKVAKLEGEKQSLEKILEERAKQQVQEASELQKKMMETMEAVELEKQKHNSTRMETLGRLAKLETVNAELARSLASVQWNLEVEVSQVAELRQQIELKEAAHEELRRKISRIQGSGEKLMASKGIEVEREMLEAEHSFLTDKVGLLQEKAKTLERSIATTQHELGNRTAVEIELRRRLGQFTDHLIQKQAQVEALSSEKATMTFKIEAVSRSLEENKSMLTDFPSTSSMGDLESGLWISSSKLRPMFEERMRSGQQHLGSLIQQLDSIFCTGMVFLRRNSNAKIFSLIYLVFLHLWVIYILMSHAPVSEDTTGAVISLENITKQEAYDIIY</sequence>
<evidence type="ECO:0000313" key="11">
    <source>
        <dbReference type="Proteomes" id="UP001371456"/>
    </source>
</evidence>
<name>A0AAN8TX66_SOLBU</name>
<organism evidence="10 11">
    <name type="scientific">Solanum bulbocastanum</name>
    <name type="common">Wild potato</name>
    <dbReference type="NCBI Taxonomy" id="147425"/>
    <lineage>
        <taxon>Eukaryota</taxon>
        <taxon>Viridiplantae</taxon>
        <taxon>Streptophyta</taxon>
        <taxon>Embryophyta</taxon>
        <taxon>Tracheophyta</taxon>
        <taxon>Spermatophyta</taxon>
        <taxon>Magnoliopsida</taxon>
        <taxon>eudicotyledons</taxon>
        <taxon>Gunneridae</taxon>
        <taxon>Pentapetalae</taxon>
        <taxon>asterids</taxon>
        <taxon>lamiids</taxon>
        <taxon>Solanales</taxon>
        <taxon>Solanaceae</taxon>
        <taxon>Solanoideae</taxon>
        <taxon>Solaneae</taxon>
        <taxon>Solanum</taxon>
    </lineage>
</organism>
<feature type="region of interest" description="Disordered" evidence="8">
    <location>
        <begin position="262"/>
        <end position="281"/>
    </location>
</feature>
<protein>
    <recommendedName>
        <fullName evidence="12">Golgin candidate 2</fullName>
    </recommendedName>
</protein>
<feature type="coiled-coil region" evidence="7">
    <location>
        <begin position="456"/>
        <end position="483"/>
    </location>
</feature>
<feature type="region of interest" description="Disordered" evidence="8">
    <location>
        <begin position="219"/>
        <end position="254"/>
    </location>
</feature>
<accession>A0AAN8TX66</accession>
<feature type="region of interest" description="Disordered" evidence="8">
    <location>
        <begin position="288"/>
        <end position="356"/>
    </location>
</feature>
<feature type="transmembrane region" description="Helical" evidence="9">
    <location>
        <begin position="659"/>
        <end position="677"/>
    </location>
</feature>
<feature type="compositionally biased region" description="Polar residues" evidence="8">
    <location>
        <begin position="126"/>
        <end position="140"/>
    </location>
</feature>
<keyword evidence="11" id="KW-1185">Reference proteome</keyword>
<feature type="compositionally biased region" description="Basic and acidic residues" evidence="8">
    <location>
        <begin position="26"/>
        <end position="37"/>
    </location>
</feature>
<dbReference type="Proteomes" id="UP001371456">
    <property type="component" value="Unassembled WGS sequence"/>
</dbReference>
<evidence type="ECO:0000256" key="3">
    <source>
        <dbReference type="ARBA" id="ARBA00022989"/>
    </source>
</evidence>
<dbReference type="GO" id="GO:0000139">
    <property type="term" value="C:Golgi membrane"/>
    <property type="evidence" value="ECO:0007669"/>
    <property type="project" value="UniProtKB-SubCell"/>
</dbReference>
<keyword evidence="4" id="KW-0333">Golgi apparatus</keyword>
<dbReference type="GO" id="GO:0031985">
    <property type="term" value="C:Golgi cisterna"/>
    <property type="evidence" value="ECO:0007669"/>
    <property type="project" value="TreeGrafter"/>
</dbReference>
<reference evidence="10 11" key="1">
    <citation type="submission" date="2024-02" db="EMBL/GenBank/DDBJ databases">
        <title>de novo genome assembly of Solanum bulbocastanum strain 11H21.</title>
        <authorList>
            <person name="Hosaka A.J."/>
        </authorList>
    </citation>
    <scope>NUCLEOTIDE SEQUENCE [LARGE SCALE GENOMIC DNA]</scope>
    <source>
        <tissue evidence="10">Young leaves</tissue>
    </source>
</reference>
<keyword evidence="2 9" id="KW-0812">Transmembrane</keyword>
<dbReference type="InterPro" id="IPR019177">
    <property type="entry name" value="Golgin_subfamily_A_member_5"/>
</dbReference>
<keyword evidence="6 9" id="KW-0472">Membrane</keyword>
<feature type="coiled-coil region" evidence="7">
    <location>
        <begin position="364"/>
        <end position="423"/>
    </location>
</feature>
<dbReference type="PANTHER" id="PTHR13815:SF5">
    <property type="entry name" value="GOLGIN CANDIDATE 2"/>
    <property type="match status" value="1"/>
</dbReference>
<dbReference type="EMBL" id="JBANQN010000003">
    <property type="protein sequence ID" value="KAK6795710.1"/>
    <property type="molecule type" value="Genomic_DNA"/>
</dbReference>
<evidence type="ECO:0000313" key="10">
    <source>
        <dbReference type="EMBL" id="KAK6795710.1"/>
    </source>
</evidence>
<dbReference type="PANTHER" id="PTHR13815">
    <property type="entry name" value="GOLGIN-84"/>
    <property type="match status" value="1"/>
</dbReference>
<proteinExistence type="predicted"/>
<evidence type="ECO:0000256" key="9">
    <source>
        <dbReference type="SAM" id="Phobius"/>
    </source>
</evidence>
<feature type="compositionally biased region" description="Low complexity" evidence="8">
    <location>
        <begin position="174"/>
        <end position="184"/>
    </location>
</feature>
<dbReference type="AlphaFoldDB" id="A0AAN8TX66"/>
<feature type="compositionally biased region" description="Basic and acidic residues" evidence="8">
    <location>
        <begin position="188"/>
        <end position="200"/>
    </location>
</feature>
<evidence type="ECO:0000256" key="5">
    <source>
        <dbReference type="ARBA" id="ARBA00023054"/>
    </source>
</evidence>
<evidence type="ECO:0000256" key="4">
    <source>
        <dbReference type="ARBA" id="ARBA00023034"/>
    </source>
</evidence>
<keyword evidence="3 9" id="KW-1133">Transmembrane helix</keyword>
<feature type="region of interest" description="Disordered" evidence="8">
    <location>
        <begin position="23"/>
        <end position="200"/>
    </location>
</feature>
<feature type="compositionally biased region" description="Low complexity" evidence="8">
    <location>
        <begin position="75"/>
        <end position="86"/>
    </location>
</feature>
<dbReference type="GO" id="GO:0007030">
    <property type="term" value="P:Golgi organization"/>
    <property type="evidence" value="ECO:0007669"/>
    <property type="project" value="InterPro"/>
</dbReference>
<evidence type="ECO:0000256" key="6">
    <source>
        <dbReference type="ARBA" id="ARBA00023136"/>
    </source>
</evidence>
<evidence type="ECO:0000256" key="2">
    <source>
        <dbReference type="ARBA" id="ARBA00022692"/>
    </source>
</evidence>
<comment type="subcellular location">
    <subcellularLocation>
        <location evidence="1">Golgi apparatus membrane</location>
    </subcellularLocation>
</comment>
<dbReference type="GO" id="GO:0000301">
    <property type="term" value="P:retrograde transport, vesicle recycling within Golgi"/>
    <property type="evidence" value="ECO:0007669"/>
    <property type="project" value="TreeGrafter"/>
</dbReference>
<gene>
    <name evidence="10" type="ORF">RDI58_009165</name>
</gene>
<comment type="caution">
    <text evidence="10">The sequence shown here is derived from an EMBL/GenBank/DDBJ whole genome shotgun (WGS) entry which is preliminary data.</text>
</comment>
<feature type="compositionally biased region" description="Low complexity" evidence="8">
    <location>
        <begin position="313"/>
        <end position="341"/>
    </location>
</feature>
<evidence type="ECO:0000256" key="8">
    <source>
        <dbReference type="SAM" id="MobiDB-lite"/>
    </source>
</evidence>
<dbReference type="Pfam" id="PF09787">
    <property type="entry name" value="Golgin_A5"/>
    <property type="match status" value="1"/>
</dbReference>
<evidence type="ECO:0000256" key="1">
    <source>
        <dbReference type="ARBA" id="ARBA00004394"/>
    </source>
</evidence>
<feature type="compositionally biased region" description="Polar residues" evidence="8">
    <location>
        <begin position="103"/>
        <end position="117"/>
    </location>
</feature>
<evidence type="ECO:0008006" key="12">
    <source>
        <dbReference type="Google" id="ProtNLM"/>
    </source>
</evidence>